<keyword evidence="5" id="KW-1053">Target membrane</keyword>
<dbReference type="GO" id="GO:0044231">
    <property type="term" value="C:host cell presynaptic membrane"/>
    <property type="evidence" value="ECO:0007669"/>
    <property type="project" value="UniProtKB-KW"/>
</dbReference>
<sequence>MSNNSNNNNNNVHHNRPNDKSSLSTLTSSSSSSSFGSIGSSDDKMTITTSNGFGGSCNGANQLISLLSITRFINAAIQNDVNMINTYYQTLNIPVDVVDKNGYTALIYASRNGNVNVVRRLIELNANVDYQEPSTLSTALHYAAQCGHTRTAEVLIKFGQANKEIQNQAGKTPYDLAKDFGHGNNKIMKSLFQPELADGNHLTSPQFSLSSPSSSSLIKTRKMGSSSSIDSGLSHDHMMNRNEFDLNNNNSNNDFISSYKSESMASFGKKKFVSKKNISYLPHTTLLERFAQYGCYRLMGDGYGFAILAKNGPPKLMAYETFINLSIPMNNVDQLLIALNKIVLDLESNIKLTMKEYEDFDPIHPDNQRINNLFAYNLWRKENIDKIMKIVQFIQQWKHMESY</sequence>
<comment type="subcellular location">
    <subcellularLocation>
        <location evidence="1">Target cell membrane</location>
    </subcellularLocation>
</comment>
<keyword evidence="6" id="KW-0040">ANK repeat</keyword>
<accession>A0A922LBL8</accession>
<evidence type="ECO:0000256" key="6">
    <source>
        <dbReference type="PROSITE-ProRule" id="PRU00023"/>
    </source>
</evidence>
<keyword evidence="3" id="KW-1052">Target cell membrane</keyword>
<evidence type="ECO:0000313" key="10">
    <source>
        <dbReference type="Proteomes" id="UP000790347"/>
    </source>
</evidence>
<keyword evidence="4" id="KW-0528">Neurotoxin</keyword>
<dbReference type="GO" id="GO:0044218">
    <property type="term" value="C:other organism cell membrane"/>
    <property type="evidence" value="ECO:0007669"/>
    <property type="project" value="UniProtKB-KW"/>
</dbReference>
<keyword evidence="2" id="KW-0268">Exocytosis</keyword>
<organism evidence="9 10">
    <name type="scientific">Dermatophagoides farinae</name>
    <name type="common">American house dust mite</name>
    <dbReference type="NCBI Taxonomy" id="6954"/>
    <lineage>
        <taxon>Eukaryota</taxon>
        <taxon>Metazoa</taxon>
        <taxon>Ecdysozoa</taxon>
        <taxon>Arthropoda</taxon>
        <taxon>Chelicerata</taxon>
        <taxon>Arachnida</taxon>
        <taxon>Acari</taxon>
        <taxon>Acariformes</taxon>
        <taxon>Sarcoptiformes</taxon>
        <taxon>Astigmata</taxon>
        <taxon>Psoroptidia</taxon>
        <taxon>Analgoidea</taxon>
        <taxon>Pyroglyphidae</taxon>
        <taxon>Dermatophagoidinae</taxon>
        <taxon>Dermatophagoides</taxon>
    </lineage>
</organism>
<dbReference type="PROSITE" id="PS50297">
    <property type="entry name" value="ANK_REP_REGION"/>
    <property type="match status" value="1"/>
</dbReference>
<dbReference type="InterPro" id="IPR002110">
    <property type="entry name" value="Ankyrin_rpt"/>
</dbReference>
<dbReference type="SMART" id="SM00248">
    <property type="entry name" value="ANK"/>
    <property type="match status" value="2"/>
</dbReference>
<keyword evidence="4" id="KW-0638">Presynaptic neurotoxin</keyword>
<reference evidence="8" key="2">
    <citation type="submission" date="2020-06" db="EMBL/GenBank/DDBJ databases">
        <authorList>
            <person name="Ji K."/>
            <person name="Li J."/>
        </authorList>
    </citation>
    <scope>NUCLEOTIDE SEQUENCE</scope>
    <source>
        <strain evidence="8">JKM2019</strain>
        <tissue evidence="8">Whole body</tissue>
    </source>
</reference>
<reference evidence="8" key="3">
    <citation type="journal article" date="2021" name="World Allergy Organ. J.">
        <title>Chromosome-level assembly of Dermatophagoides farinae genome and transcriptome reveals two novel allergens Der f 37 and Der f 39.</title>
        <authorList>
            <person name="Chen J."/>
            <person name="Cai Z."/>
            <person name="Fan D."/>
            <person name="Hu J."/>
            <person name="Hou Y."/>
            <person name="He Y."/>
            <person name="Zhang Z."/>
            <person name="Zhao Z."/>
            <person name="Gao P."/>
            <person name="Hu W."/>
            <person name="Sun J."/>
            <person name="Li J."/>
            <person name="Ji K."/>
        </authorList>
    </citation>
    <scope>NUCLEOTIDE SEQUENCE</scope>
    <source>
        <strain evidence="8">JKM2019</strain>
    </source>
</reference>
<evidence type="ECO:0000313" key="8">
    <source>
        <dbReference type="EMBL" id="KAH7642441.1"/>
    </source>
</evidence>
<evidence type="ECO:0000256" key="7">
    <source>
        <dbReference type="SAM" id="MobiDB-lite"/>
    </source>
</evidence>
<keyword evidence="4" id="KW-0800">Toxin</keyword>
<dbReference type="PANTHER" id="PTHR44207">
    <property type="entry name" value="SURFACE ANTIGEN BSPA-LIKE-RELATED"/>
    <property type="match status" value="1"/>
</dbReference>
<dbReference type="PANTHER" id="PTHR44207:SF2">
    <property type="entry name" value="REPEAT PROTEIN, PUTATIVE-RELATED"/>
    <property type="match status" value="1"/>
</dbReference>
<evidence type="ECO:0000256" key="4">
    <source>
        <dbReference type="ARBA" id="ARBA00023028"/>
    </source>
</evidence>
<proteinExistence type="predicted"/>
<dbReference type="Gene3D" id="1.25.40.20">
    <property type="entry name" value="Ankyrin repeat-containing domain"/>
    <property type="match status" value="1"/>
</dbReference>
<dbReference type="PROSITE" id="PS50088">
    <property type="entry name" value="ANK_REPEAT"/>
    <property type="match status" value="1"/>
</dbReference>
<gene>
    <name evidence="9" type="primary">AVO2</name>
    <name evidence="9" type="ORF">DERF_003573</name>
    <name evidence="8" type="ORF">HUG17_5486</name>
</gene>
<name>A0A922LBL8_DERFA</name>
<evidence type="ECO:0000313" key="9">
    <source>
        <dbReference type="EMBL" id="KAH9529704.1"/>
    </source>
</evidence>
<evidence type="ECO:0000256" key="3">
    <source>
        <dbReference type="ARBA" id="ARBA00022537"/>
    </source>
</evidence>
<feature type="region of interest" description="Disordered" evidence="7">
    <location>
        <begin position="203"/>
        <end position="234"/>
    </location>
</feature>
<evidence type="ECO:0000256" key="5">
    <source>
        <dbReference type="ARBA" id="ARBA00023298"/>
    </source>
</evidence>
<reference evidence="9" key="1">
    <citation type="submission" date="2013-05" db="EMBL/GenBank/DDBJ databases">
        <authorList>
            <person name="Yim A.K.Y."/>
            <person name="Chan T.F."/>
            <person name="Ji K.M."/>
            <person name="Liu X.Y."/>
            <person name="Zhou J.W."/>
            <person name="Li R.Q."/>
            <person name="Yang K.Y."/>
            <person name="Li J."/>
            <person name="Li M."/>
            <person name="Law P.T.W."/>
            <person name="Wu Y.L."/>
            <person name="Cai Z.L."/>
            <person name="Qin H."/>
            <person name="Bao Y."/>
            <person name="Leung R.K.K."/>
            <person name="Ng P.K.S."/>
            <person name="Zou J."/>
            <person name="Zhong X.J."/>
            <person name="Ran P.X."/>
            <person name="Zhong N.S."/>
            <person name="Liu Z.G."/>
            <person name="Tsui S.K.W."/>
        </authorList>
    </citation>
    <scope>NUCLEOTIDE SEQUENCE</scope>
    <source>
        <strain evidence="9">Derf</strain>
        <tissue evidence="9">Whole organism</tissue>
    </source>
</reference>
<dbReference type="InterPro" id="IPR036770">
    <property type="entry name" value="Ankyrin_rpt-contain_sf"/>
</dbReference>
<reference evidence="9" key="4">
    <citation type="journal article" date="2022" name="Res Sq">
        <title>Comparative Genomics Reveals Insights into the Divergent Evolution of Astigmatic Mites and Household Pest Adaptations.</title>
        <authorList>
            <person name="Xiong Q."/>
            <person name="Wan A.T.-Y."/>
            <person name="Liu X.-Y."/>
            <person name="Fung C.S.-H."/>
            <person name="Xiao X."/>
            <person name="Malainual N."/>
            <person name="Hou J."/>
            <person name="Wang L."/>
            <person name="Wang M."/>
            <person name="Yang K."/>
            <person name="Cui Y."/>
            <person name="Leung E."/>
            <person name="Nong W."/>
            <person name="Shin S.-K."/>
            <person name="Au S."/>
            <person name="Jeong K.Y."/>
            <person name="Chew F.T."/>
            <person name="Hui J."/>
            <person name="Leung T.F."/>
            <person name="Tungtrongchitr A."/>
            <person name="Zhong N."/>
            <person name="Liu Z."/>
            <person name="Tsui S."/>
        </authorList>
    </citation>
    <scope>NUCLEOTIDE SEQUENCE</scope>
    <source>
        <strain evidence="9">Derf</strain>
        <tissue evidence="9">Whole organism</tissue>
    </source>
</reference>
<dbReference type="SUPFAM" id="SSF48403">
    <property type="entry name" value="Ankyrin repeat"/>
    <property type="match status" value="1"/>
</dbReference>
<dbReference type="Proteomes" id="UP000828236">
    <property type="component" value="Unassembled WGS sequence"/>
</dbReference>
<feature type="region of interest" description="Disordered" evidence="7">
    <location>
        <begin position="1"/>
        <end position="40"/>
    </location>
</feature>
<dbReference type="Proteomes" id="UP000790347">
    <property type="component" value="Unassembled WGS sequence"/>
</dbReference>
<feature type="compositionally biased region" description="Low complexity" evidence="7">
    <location>
        <begin position="21"/>
        <end position="40"/>
    </location>
</feature>
<dbReference type="AlphaFoldDB" id="A0A922LBL8"/>
<feature type="compositionally biased region" description="Low complexity" evidence="7">
    <location>
        <begin position="1"/>
        <end position="11"/>
    </location>
</feature>
<dbReference type="EMBL" id="ASGP02000001">
    <property type="protein sequence ID" value="KAH9529704.1"/>
    <property type="molecule type" value="Genomic_DNA"/>
</dbReference>
<evidence type="ECO:0000256" key="1">
    <source>
        <dbReference type="ARBA" id="ARBA00004175"/>
    </source>
</evidence>
<feature type="compositionally biased region" description="Low complexity" evidence="7">
    <location>
        <begin position="204"/>
        <end position="217"/>
    </location>
</feature>
<dbReference type="OrthoDB" id="1577640at2759"/>
<dbReference type="Pfam" id="PF12796">
    <property type="entry name" value="Ank_2"/>
    <property type="match status" value="1"/>
</dbReference>
<dbReference type="GO" id="GO:0006887">
    <property type="term" value="P:exocytosis"/>
    <property type="evidence" value="ECO:0007669"/>
    <property type="project" value="UniProtKB-KW"/>
</dbReference>
<feature type="repeat" description="ANK" evidence="6">
    <location>
        <begin position="101"/>
        <end position="133"/>
    </location>
</feature>
<dbReference type="EMBL" id="SDOV01000004">
    <property type="protein sequence ID" value="KAH7642441.1"/>
    <property type="molecule type" value="Genomic_DNA"/>
</dbReference>
<keyword evidence="10" id="KW-1185">Reference proteome</keyword>
<comment type="caution">
    <text evidence="9">The sequence shown here is derived from an EMBL/GenBank/DDBJ whole genome shotgun (WGS) entry which is preliminary data.</text>
</comment>
<keyword evidence="5" id="KW-0472">Membrane</keyword>
<evidence type="ECO:0000256" key="2">
    <source>
        <dbReference type="ARBA" id="ARBA00022483"/>
    </source>
</evidence>
<protein>
    <submittedName>
        <fullName evidence="8">Ankyrin repeat domain containing protein 1</fullName>
    </submittedName>
    <submittedName>
        <fullName evidence="9">Target of rapamycin complex 2 subunit avo2</fullName>
    </submittedName>
</protein>